<dbReference type="EMBL" id="JBHLUK010000064">
    <property type="protein sequence ID" value="MFC0423987.1"/>
    <property type="molecule type" value="Genomic_DNA"/>
</dbReference>
<evidence type="ECO:0000313" key="3">
    <source>
        <dbReference type="Proteomes" id="UP001589855"/>
    </source>
</evidence>
<keyword evidence="1" id="KW-0812">Transmembrane</keyword>
<proteinExistence type="predicted"/>
<accession>A0ABV6K4E4</accession>
<name>A0ABV6K4E4_9LACO</name>
<evidence type="ECO:0000256" key="1">
    <source>
        <dbReference type="SAM" id="Phobius"/>
    </source>
</evidence>
<dbReference type="Pfam" id="PF16069">
    <property type="entry name" value="DUF4811"/>
    <property type="match status" value="1"/>
</dbReference>
<evidence type="ECO:0000313" key="2">
    <source>
        <dbReference type="EMBL" id="MFC0423987.1"/>
    </source>
</evidence>
<dbReference type="RefSeq" id="WP_137645474.1">
    <property type="nucleotide sequence ID" value="NZ_BAABRM010000018.1"/>
</dbReference>
<keyword evidence="1" id="KW-1133">Transmembrane helix</keyword>
<reference evidence="2 3" key="1">
    <citation type="submission" date="2024-09" db="EMBL/GenBank/DDBJ databases">
        <authorList>
            <person name="Sun Q."/>
            <person name="Mori K."/>
        </authorList>
    </citation>
    <scope>NUCLEOTIDE SEQUENCE [LARGE SCALE GENOMIC DNA]</scope>
    <source>
        <strain evidence="2 3">TBRC 4575</strain>
    </source>
</reference>
<dbReference type="InterPro" id="IPR032083">
    <property type="entry name" value="DUF4811"/>
</dbReference>
<gene>
    <name evidence="2" type="ORF">ACFFGS_07610</name>
</gene>
<protein>
    <submittedName>
        <fullName evidence="2">DUF4811 domain-containing protein</fullName>
    </submittedName>
</protein>
<dbReference type="Proteomes" id="UP001589855">
    <property type="component" value="Unassembled WGS sequence"/>
</dbReference>
<keyword evidence="1" id="KW-0472">Membrane</keyword>
<feature type="transmembrane region" description="Helical" evidence="1">
    <location>
        <begin position="27"/>
        <end position="44"/>
    </location>
</feature>
<organism evidence="2 3">
    <name type="scientific">Lactiplantibacillus plajomi</name>
    <dbReference type="NCBI Taxonomy" id="1457217"/>
    <lineage>
        <taxon>Bacteria</taxon>
        <taxon>Bacillati</taxon>
        <taxon>Bacillota</taxon>
        <taxon>Bacilli</taxon>
        <taxon>Lactobacillales</taxon>
        <taxon>Lactobacillaceae</taxon>
        <taxon>Lactiplantibacillus</taxon>
    </lineage>
</organism>
<keyword evidence="3" id="KW-1185">Reference proteome</keyword>
<comment type="caution">
    <text evidence="2">The sequence shown here is derived from an EMBL/GenBank/DDBJ whole genome shotgun (WGS) entry which is preliminary data.</text>
</comment>
<sequence length="240" mass="26650">MILIILVISAIALLISFVYTSRNSVRLPLTIVFGLLLVGSVVFISKNDNQHYGMVKTTTAKTSKLASVSANKQLNLLLYQSVGSADKHRVYVYKQTASQKKTQHTKASVKVTNHVKTSQNTPKLVTKTTRWTYKSNAMKFWFGIAGNDHELISTNNTFYVNADWAVLSSSQAKAFSKLMKQQQPTLKARAKVYVQNQVKTAMTKDPTMSQAEITKVSKAAAAQYQQNAVKSLLQQVKAND</sequence>